<evidence type="ECO:0000256" key="3">
    <source>
        <dbReference type="ARBA" id="ARBA00023136"/>
    </source>
</evidence>
<evidence type="ECO:0000313" key="8">
    <source>
        <dbReference type="Proteomes" id="UP000236286"/>
    </source>
</evidence>
<dbReference type="PANTHER" id="PTHR34001:SF3">
    <property type="entry name" value="BLL7405 PROTEIN"/>
    <property type="match status" value="1"/>
</dbReference>
<dbReference type="InterPro" id="IPR027385">
    <property type="entry name" value="Beta-barrel_OMP"/>
</dbReference>
<proteinExistence type="inferred from homology"/>
<comment type="similarity">
    <text evidence="5">Belongs to the Omp25/RopB family.</text>
</comment>
<reference evidence="7 8" key="1">
    <citation type="submission" date="2017-10" db="EMBL/GenBank/DDBJ databases">
        <title>Genome announcement of Methylocella silvestris TVC from permafrost.</title>
        <authorList>
            <person name="Wang J."/>
            <person name="Geng K."/>
            <person name="Ul-Haque F."/>
            <person name="Crombie A.T."/>
            <person name="Street L.E."/>
            <person name="Wookey P.A."/>
            <person name="Murrell J.C."/>
            <person name="Pratscher J."/>
        </authorList>
    </citation>
    <scope>NUCLEOTIDE SEQUENCE [LARGE SCALE GENOMIC DNA]</scope>
    <source>
        <strain evidence="7 8">TVC</strain>
    </source>
</reference>
<dbReference type="Pfam" id="PF13505">
    <property type="entry name" value="OMP_b-brl"/>
    <property type="match status" value="1"/>
</dbReference>
<dbReference type="AlphaFoldDB" id="A0A2J7THK7"/>
<comment type="caution">
    <text evidence="7">The sequence shown here is derived from an EMBL/GenBank/DDBJ whole genome shotgun (WGS) entry which is preliminary data.</text>
</comment>
<evidence type="ECO:0000313" key="7">
    <source>
        <dbReference type="EMBL" id="PNG26254.1"/>
    </source>
</evidence>
<dbReference type="OrthoDB" id="6555107at2"/>
<keyword evidence="4" id="KW-0998">Cell outer membrane</keyword>
<dbReference type="PANTHER" id="PTHR34001">
    <property type="entry name" value="BLL7405 PROTEIN"/>
    <property type="match status" value="1"/>
</dbReference>
<evidence type="ECO:0000256" key="2">
    <source>
        <dbReference type="ARBA" id="ARBA00022729"/>
    </source>
</evidence>
<keyword evidence="3" id="KW-0472">Membrane</keyword>
<evidence type="ECO:0000256" key="5">
    <source>
        <dbReference type="ARBA" id="ARBA00038306"/>
    </source>
</evidence>
<dbReference type="GO" id="GO:0009279">
    <property type="term" value="C:cell outer membrane"/>
    <property type="evidence" value="ECO:0007669"/>
    <property type="project" value="UniProtKB-SubCell"/>
</dbReference>
<dbReference type="EMBL" id="PDZR01000008">
    <property type="protein sequence ID" value="PNG26254.1"/>
    <property type="molecule type" value="Genomic_DNA"/>
</dbReference>
<evidence type="ECO:0000256" key="1">
    <source>
        <dbReference type="ARBA" id="ARBA00004442"/>
    </source>
</evidence>
<dbReference type="InterPro" id="IPR011250">
    <property type="entry name" value="OMP/PagP_B-barrel"/>
</dbReference>
<feature type="domain" description="Outer membrane protein beta-barrel" evidence="6">
    <location>
        <begin position="159"/>
        <end position="388"/>
    </location>
</feature>
<protein>
    <recommendedName>
        <fullName evidence="6">Outer membrane protein beta-barrel domain-containing protein</fullName>
    </recommendedName>
</protein>
<dbReference type="Proteomes" id="UP000236286">
    <property type="component" value="Unassembled WGS sequence"/>
</dbReference>
<gene>
    <name evidence="7" type="ORF">CR492_09015</name>
</gene>
<evidence type="ECO:0000256" key="4">
    <source>
        <dbReference type="ARBA" id="ARBA00023237"/>
    </source>
</evidence>
<name>A0A2J7THK7_METSI</name>
<keyword evidence="2" id="KW-0732">Signal</keyword>
<accession>A0A2J7THK7</accession>
<dbReference type="SUPFAM" id="SSF56925">
    <property type="entry name" value="OMPA-like"/>
    <property type="match status" value="1"/>
</dbReference>
<organism evidence="7 8">
    <name type="scientific">Methylocella silvestris</name>
    <dbReference type="NCBI Taxonomy" id="199596"/>
    <lineage>
        <taxon>Bacteria</taxon>
        <taxon>Pseudomonadati</taxon>
        <taxon>Pseudomonadota</taxon>
        <taxon>Alphaproteobacteria</taxon>
        <taxon>Hyphomicrobiales</taxon>
        <taxon>Beijerinckiaceae</taxon>
        <taxon>Methylocella</taxon>
    </lineage>
</organism>
<dbReference type="Gene3D" id="2.40.160.20">
    <property type="match status" value="1"/>
</dbReference>
<sequence length="717" mass="74894">MTQRNISSCPRQASAPGPIEAWGRARAGLNANAPPAEFGPCCATGRPDGRKGKEFRFVHAGSHRPVESLLARPAMTPEAPMRHPASLICGEQKRRDRHPVADKARQRLIRPLSRLTHDVAAPRHDNCQIGGHLIRPIGIRKRHVISLSAKFHNARALLAAGCACLAAPAFAADLAPPPPVFTWSGLYIGFNFGYAVPASTSFNTSAVDLGDSSAVIPHLWGAAAAAGATGAVGARLNGFMSGGQLGYNWQFGDRWIAGVETDIAAGGVRGGGGFTTVTPAAVPPFNVATSVSVNRTLEYLGTVRGRLGYAVTPTIMAYVTGGLAYGGLSTATTVRQSFNPSVFPSAAAQSDFFSNRFGWTIGGGGEMALTDAMSAKFEALYYNLGSANTSGVPLIHSALIGDGVVGTGISTSTRFQGVMIRGGLNYRFVGSAPTASGAAPTLPAPQFVALTPPAFADWHVTVMPYLWALSLNGTTTAHGEQIGANVSFPDLLTKSSSPPLEAAAHIEARNGPLSIFADYVWAQVRASGSILAQRTPVTGLTLAADGTGHLKFNARAILEGGGAYEVLRWDGPSGSSTAIDAIAGARYWNMRTNVSLDIVGAANIPALGLTQIGRQALADSGELAWVDPLVGLRLRQELASGDEFQLKGDIGGFGVGSKISWQTVGGYVHNFQFYGFNCQSMIGYRALEVDYAKGSGVGQSGINIVLHGPIAGIGLRF</sequence>
<evidence type="ECO:0000259" key="6">
    <source>
        <dbReference type="Pfam" id="PF13505"/>
    </source>
</evidence>
<dbReference type="InterPro" id="IPR051692">
    <property type="entry name" value="OMP-like"/>
</dbReference>
<comment type="subcellular location">
    <subcellularLocation>
        <location evidence="1">Cell outer membrane</location>
    </subcellularLocation>
</comment>